<evidence type="ECO:0000256" key="12">
    <source>
        <dbReference type="SAM" id="MobiDB-lite"/>
    </source>
</evidence>
<dbReference type="GeneID" id="80878185"/>
<dbReference type="RefSeq" id="XP_056039633.1">
    <property type="nucleotide sequence ID" value="XM_056183496.1"/>
</dbReference>
<feature type="region of interest" description="Disordered" evidence="12">
    <location>
        <begin position="1"/>
        <end position="33"/>
    </location>
</feature>
<keyword evidence="4" id="KW-0489">Methyltransferase</keyword>
<keyword evidence="7" id="KW-0819">tRNA processing</keyword>
<evidence type="ECO:0000256" key="5">
    <source>
        <dbReference type="ARBA" id="ARBA00022679"/>
    </source>
</evidence>
<dbReference type="EMBL" id="CP115613">
    <property type="protein sequence ID" value="WBW75390.1"/>
    <property type="molecule type" value="Genomic_DNA"/>
</dbReference>
<dbReference type="KEGG" id="som:SOMG_04717"/>
<evidence type="ECO:0000256" key="7">
    <source>
        <dbReference type="ARBA" id="ARBA00022694"/>
    </source>
</evidence>
<evidence type="ECO:0000256" key="8">
    <source>
        <dbReference type="ARBA" id="ARBA00030554"/>
    </source>
</evidence>
<feature type="compositionally biased region" description="Polar residues" evidence="12">
    <location>
        <begin position="1"/>
        <end position="10"/>
    </location>
</feature>
<comment type="pathway">
    <text evidence="1">tRNA modification; wybutosine-tRNA(Phe) biosynthesis.</text>
</comment>
<dbReference type="PANTHER" id="PTHR48418:SF1">
    <property type="entry name" value="TRNA WYBUTOSINE-SYNTHESIZING PROTEIN 3"/>
    <property type="match status" value="1"/>
</dbReference>
<evidence type="ECO:0000259" key="13">
    <source>
        <dbReference type="Pfam" id="PF02676"/>
    </source>
</evidence>
<dbReference type="Proteomes" id="UP001212411">
    <property type="component" value="Chromosome 3"/>
</dbReference>
<dbReference type="SUPFAM" id="SSF111278">
    <property type="entry name" value="SSo0622-like"/>
    <property type="match status" value="1"/>
</dbReference>
<keyword evidence="15" id="KW-1185">Reference proteome</keyword>
<dbReference type="AlphaFoldDB" id="A0AAE9WFT0"/>
<accession>A0AAE9WFT0</accession>
<evidence type="ECO:0000256" key="4">
    <source>
        <dbReference type="ARBA" id="ARBA00022603"/>
    </source>
</evidence>
<proteinExistence type="inferred from homology"/>
<comment type="catalytic activity">
    <reaction evidence="9">
        <text>4-demethyl-7-[(3S)-3-amino-3-carboxypropyl]wyosine(37) in tRNA(Phe) + S-adenosyl-L-methionine = 7-[(3S)-3-amino-3-carboxypropyl]wyosine(37) in tRNA(Phe) + S-adenosyl-L-homocysteine + H(+)</text>
        <dbReference type="Rhea" id="RHEA:36635"/>
        <dbReference type="Rhea" id="RHEA-COMP:10378"/>
        <dbReference type="Rhea" id="RHEA-COMP:10379"/>
        <dbReference type="ChEBI" id="CHEBI:15378"/>
        <dbReference type="ChEBI" id="CHEBI:57856"/>
        <dbReference type="ChEBI" id="CHEBI:59789"/>
        <dbReference type="ChEBI" id="CHEBI:73543"/>
        <dbReference type="ChEBI" id="CHEBI:73550"/>
        <dbReference type="EC" id="2.1.1.282"/>
    </reaction>
</comment>
<sequence length="228" mass="26040">MDPNNQLETFDNQKEQILKELTSSLPDASPKGNPDSPIFPLLDVINSHPDWVTTSSCSGRISVYVQGLTSRKGGGYWLFVSHEPCTELPTPFDVENVDYGKVPEAPPEGSREIQFAFEPMILHVQTRSLETAQHLQRVAMSCGFRETGIQGSTNKYIVAIRTSLKIDVPIGVVDTSERIQLFVTKEYMTWLIKRTVEYFAENRRRMDRIKQQLETQLAKRLKPRRNLK</sequence>
<evidence type="ECO:0000256" key="3">
    <source>
        <dbReference type="ARBA" id="ARBA00012750"/>
    </source>
</evidence>
<dbReference type="InterPro" id="IPR003827">
    <property type="entry name" value="tRNA_yW-synthesising"/>
</dbReference>
<evidence type="ECO:0000256" key="6">
    <source>
        <dbReference type="ARBA" id="ARBA00022691"/>
    </source>
</evidence>
<evidence type="ECO:0000256" key="2">
    <source>
        <dbReference type="ARBA" id="ARBA00008569"/>
    </source>
</evidence>
<comment type="function">
    <text evidence="10">S-adenosyl-L-methionine-dependent methyltransferase that acts as a component of the wybutosine biosynthesis pathway. Wybutosine is a hyper modified guanosine with a tricyclic base found at the 3'-position adjacent to the anticodon of eukaryotic phenylalanine tRNA. Probably methylates N-4 position of wybutosine-86 to produce wybutosine-72.</text>
</comment>
<evidence type="ECO:0000313" key="14">
    <source>
        <dbReference type="EMBL" id="WBW75390.1"/>
    </source>
</evidence>
<evidence type="ECO:0000256" key="1">
    <source>
        <dbReference type="ARBA" id="ARBA00004797"/>
    </source>
</evidence>
<evidence type="ECO:0000256" key="9">
    <source>
        <dbReference type="ARBA" id="ARBA00049202"/>
    </source>
</evidence>
<gene>
    <name evidence="14" type="primary">tyw3</name>
    <name evidence="14" type="ORF">SOMG_04717</name>
</gene>
<dbReference type="Gene3D" id="3.30.1960.10">
    <property type="entry name" value="tRNA wybutosine-synthesizing-like"/>
    <property type="match status" value="1"/>
</dbReference>
<dbReference type="FunFam" id="3.30.1960.10:FF:000003">
    <property type="entry name" value="tRNA methyltransferase"/>
    <property type="match status" value="1"/>
</dbReference>
<keyword evidence="6" id="KW-0949">S-adenosyl-L-methionine</keyword>
<protein>
    <recommendedName>
        <fullName evidence="11">tRNA wybutosine-synthesizing protein 3</fullName>
        <ecNumber evidence="3">2.1.1.282</ecNumber>
    </recommendedName>
    <alternativeName>
        <fullName evidence="8">tRNA(Phe) 7-((3-amino-3-carboxypropyl)-4-demethylwyosine(37)-N(4))-methyltransferase</fullName>
    </alternativeName>
</protein>
<evidence type="ECO:0000313" key="15">
    <source>
        <dbReference type="Proteomes" id="UP001212411"/>
    </source>
</evidence>
<dbReference type="GO" id="GO:0032259">
    <property type="term" value="P:methylation"/>
    <property type="evidence" value="ECO:0007669"/>
    <property type="project" value="UniProtKB-KW"/>
</dbReference>
<keyword evidence="5" id="KW-0808">Transferase</keyword>
<dbReference type="EC" id="2.1.1.282" evidence="3"/>
<dbReference type="GO" id="GO:0008033">
    <property type="term" value="P:tRNA processing"/>
    <property type="evidence" value="ECO:0007669"/>
    <property type="project" value="UniProtKB-KW"/>
</dbReference>
<evidence type="ECO:0000256" key="11">
    <source>
        <dbReference type="ARBA" id="ARBA00069229"/>
    </source>
</evidence>
<name>A0AAE9WFT0_9SCHI</name>
<reference evidence="14 15" key="1">
    <citation type="journal article" date="2023" name="G3 (Bethesda)">
        <title>A high-quality reference genome for the fission yeast Schizosaccharomyces osmophilus.</title>
        <authorList>
            <person name="Jia G.S."/>
            <person name="Zhang W.C."/>
            <person name="Liang Y."/>
            <person name="Liu X.H."/>
            <person name="Rhind N."/>
            <person name="Pidoux A."/>
            <person name="Brysch-Herzberg M."/>
            <person name="Du L.L."/>
        </authorList>
    </citation>
    <scope>NUCLEOTIDE SEQUENCE [LARGE SCALE GENOMIC DNA]</scope>
    <source>
        <strain evidence="14 15">CBS 15793</strain>
    </source>
</reference>
<comment type="similarity">
    <text evidence="2">Belongs to the TYW3 family.</text>
</comment>
<organism evidence="14 15">
    <name type="scientific">Schizosaccharomyces osmophilus</name>
    <dbReference type="NCBI Taxonomy" id="2545709"/>
    <lineage>
        <taxon>Eukaryota</taxon>
        <taxon>Fungi</taxon>
        <taxon>Dikarya</taxon>
        <taxon>Ascomycota</taxon>
        <taxon>Taphrinomycotina</taxon>
        <taxon>Schizosaccharomycetes</taxon>
        <taxon>Schizosaccharomycetales</taxon>
        <taxon>Schizosaccharomycetaceae</taxon>
        <taxon>Schizosaccharomyces</taxon>
    </lineage>
</organism>
<dbReference type="InterPro" id="IPR036602">
    <property type="entry name" value="tRNA_yW-synthesising-like_sf"/>
</dbReference>
<evidence type="ECO:0000256" key="10">
    <source>
        <dbReference type="ARBA" id="ARBA00058049"/>
    </source>
</evidence>
<dbReference type="PANTHER" id="PTHR48418">
    <property type="entry name" value="TRNA WYBUTOSINE-SYNTHESIZING PROTEIN 3"/>
    <property type="match status" value="1"/>
</dbReference>
<feature type="domain" description="tRNA wybutosine-synthesizing protein" evidence="13">
    <location>
        <begin position="13"/>
        <end position="214"/>
    </location>
</feature>
<dbReference type="GO" id="GO:0008168">
    <property type="term" value="F:methyltransferase activity"/>
    <property type="evidence" value="ECO:0007669"/>
    <property type="project" value="UniProtKB-KW"/>
</dbReference>
<dbReference type="Pfam" id="PF02676">
    <property type="entry name" value="TYW3"/>
    <property type="match status" value="1"/>
</dbReference>